<organism evidence="2 3">
    <name type="scientific">Endozoicomonas numazuensis</name>
    <dbReference type="NCBI Taxonomy" id="1137799"/>
    <lineage>
        <taxon>Bacteria</taxon>
        <taxon>Pseudomonadati</taxon>
        <taxon>Pseudomonadota</taxon>
        <taxon>Gammaproteobacteria</taxon>
        <taxon>Oceanospirillales</taxon>
        <taxon>Endozoicomonadaceae</taxon>
        <taxon>Endozoicomonas</taxon>
    </lineage>
</organism>
<dbReference type="InterPro" id="IPR051675">
    <property type="entry name" value="Endo/Exo/Phosphatase_dom_1"/>
</dbReference>
<comment type="caution">
    <text evidence="2">The sequence shown here is derived from an EMBL/GenBank/DDBJ whole genome shotgun (WGS) entry which is preliminary data.</text>
</comment>
<dbReference type="GO" id="GO:0015628">
    <property type="term" value="P:protein secretion by the type II secretion system"/>
    <property type="evidence" value="ECO:0007669"/>
    <property type="project" value="TreeGrafter"/>
</dbReference>
<evidence type="ECO:0000313" key="2">
    <source>
        <dbReference type="EMBL" id="KEQ13071.1"/>
    </source>
</evidence>
<protein>
    <recommendedName>
        <fullName evidence="4">Competence protein ComEA</fullName>
    </recommendedName>
</protein>
<dbReference type="NCBIfam" id="TIGR00426">
    <property type="entry name" value="competence protein ComEA helix-hairpin-helix repeat region"/>
    <property type="match status" value="1"/>
</dbReference>
<dbReference type="Pfam" id="PF12836">
    <property type="entry name" value="HHH_3"/>
    <property type="match status" value="1"/>
</dbReference>
<evidence type="ECO:0000256" key="1">
    <source>
        <dbReference type="SAM" id="SignalP"/>
    </source>
</evidence>
<gene>
    <name evidence="2" type="ORF">GZ78_26295</name>
</gene>
<dbReference type="OrthoDB" id="7510573at2"/>
<name>A0A081N3P8_9GAMM</name>
<dbReference type="PANTHER" id="PTHR21180">
    <property type="entry name" value="ENDONUCLEASE/EXONUCLEASE/PHOSPHATASE FAMILY DOMAIN-CONTAINING PROTEIN 1"/>
    <property type="match status" value="1"/>
</dbReference>
<dbReference type="Proteomes" id="UP000028073">
    <property type="component" value="Unassembled WGS sequence"/>
</dbReference>
<evidence type="ECO:0000313" key="3">
    <source>
        <dbReference type="Proteomes" id="UP000028073"/>
    </source>
</evidence>
<proteinExistence type="predicted"/>
<dbReference type="eggNOG" id="COG1555">
    <property type="taxonomic scope" value="Bacteria"/>
</dbReference>
<dbReference type="Gene3D" id="1.10.150.280">
    <property type="entry name" value="AF1531-like domain"/>
    <property type="match status" value="1"/>
</dbReference>
<accession>A0A081N3P8</accession>
<sequence length="94" mass="10597">MKKYFSTIALTSLLMFSAGSFANSKGETPVVNVNTATVQELDDKLIGVGKRTAEEIVKHRKEHGPFKNMDDLDQVKFIGEAFMKKNESRIIFEE</sequence>
<keyword evidence="3" id="KW-1185">Reference proteome</keyword>
<dbReference type="AlphaFoldDB" id="A0A081N3P8"/>
<evidence type="ECO:0008006" key="4">
    <source>
        <dbReference type="Google" id="ProtNLM"/>
    </source>
</evidence>
<feature type="signal peptide" evidence="1">
    <location>
        <begin position="1"/>
        <end position="22"/>
    </location>
</feature>
<dbReference type="EMBL" id="JOKH01000009">
    <property type="protein sequence ID" value="KEQ13071.1"/>
    <property type="molecule type" value="Genomic_DNA"/>
</dbReference>
<dbReference type="InterPro" id="IPR004509">
    <property type="entry name" value="Competence_ComEA_HhH"/>
</dbReference>
<dbReference type="SUPFAM" id="SSF47781">
    <property type="entry name" value="RuvA domain 2-like"/>
    <property type="match status" value="1"/>
</dbReference>
<dbReference type="InterPro" id="IPR010994">
    <property type="entry name" value="RuvA_2-like"/>
</dbReference>
<dbReference type="PANTHER" id="PTHR21180:SF32">
    <property type="entry name" value="ENDONUCLEASE_EXONUCLEASE_PHOSPHATASE FAMILY DOMAIN-CONTAINING PROTEIN 1"/>
    <property type="match status" value="1"/>
</dbReference>
<dbReference type="RefSeq" id="WP_034842181.1">
    <property type="nucleotide sequence ID" value="NZ_JOKH01000009.1"/>
</dbReference>
<keyword evidence="1" id="KW-0732">Signal</keyword>
<feature type="chain" id="PRO_5001760586" description="Competence protein ComEA" evidence="1">
    <location>
        <begin position="23"/>
        <end position="94"/>
    </location>
</feature>
<reference evidence="2 3" key="1">
    <citation type="submission" date="2014-06" db="EMBL/GenBank/DDBJ databases">
        <title>Whole Genome Sequences of Three Symbiotic Endozoicomonas Bacteria.</title>
        <authorList>
            <person name="Neave M.J."/>
            <person name="Apprill A."/>
            <person name="Voolstra C.R."/>
        </authorList>
    </citation>
    <scope>NUCLEOTIDE SEQUENCE [LARGE SCALE GENOMIC DNA]</scope>
    <source>
        <strain evidence="2 3">DSM 25634</strain>
    </source>
</reference>
<dbReference type="STRING" id="1137799.GZ78_26295"/>
<dbReference type="GO" id="GO:0015627">
    <property type="term" value="C:type II protein secretion system complex"/>
    <property type="evidence" value="ECO:0007669"/>
    <property type="project" value="TreeGrafter"/>
</dbReference>